<feature type="transmembrane region" description="Helical" evidence="6">
    <location>
        <begin position="716"/>
        <end position="740"/>
    </location>
</feature>
<keyword evidence="2" id="KW-1003">Cell membrane</keyword>
<evidence type="ECO:0000256" key="4">
    <source>
        <dbReference type="ARBA" id="ARBA00022989"/>
    </source>
</evidence>
<feature type="domain" description="ABC3 transporter permease C-terminal" evidence="7">
    <location>
        <begin position="720"/>
        <end position="831"/>
    </location>
</feature>
<dbReference type="Proteomes" id="UP000199759">
    <property type="component" value="Unassembled WGS sequence"/>
</dbReference>
<accession>A0A1G9R2I0</accession>
<feature type="transmembrane region" description="Helical" evidence="6">
    <location>
        <begin position="423"/>
        <end position="446"/>
    </location>
</feature>
<dbReference type="RefSeq" id="WP_091768726.1">
    <property type="nucleotide sequence ID" value="NZ_FNHG01000006.1"/>
</dbReference>
<comment type="subcellular location">
    <subcellularLocation>
        <location evidence="1">Cell membrane</location>
        <topology evidence="1">Multi-pass membrane protein</topology>
    </subcellularLocation>
</comment>
<dbReference type="InterPro" id="IPR003838">
    <property type="entry name" value="ABC3_permease_C"/>
</dbReference>
<evidence type="ECO:0000313" key="8">
    <source>
        <dbReference type="EMBL" id="SDM16655.1"/>
    </source>
</evidence>
<feature type="transmembrane region" description="Helical" evidence="6">
    <location>
        <begin position="354"/>
        <end position="376"/>
    </location>
</feature>
<feature type="transmembrane region" description="Helical" evidence="6">
    <location>
        <begin position="21"/>
        <end position="45"/>
    </location>
</feature>
<dbReference type="GO" id="GO:0005886">
    <property type="term" value="C:plasma membrane"/>
    <property type="evidence" value="ECO:0007669"/>
    <property type="project" value="UniProtKB-SubCell"/>
</dbReference>
<dbReference type="PANTHER" id="PTHR30287:SF1">
    <property type="entry name" value="INNER MEMBRANE PROTEIN"/>
    <property type="match status" value="1"/>
</dbReference>
<evidence type="ECO:0000256" key="3">
    <source>
        <dbReference type="ARBA" id="ARBA00022692"/>
    </source>
</evidence>
<gene>
    <name evidence="8" type="ORF">SAMN04488568_10612</name>
</gene>
<keyword evidence="3 6" id="KW-0812">Transmembrane</keyword>
<dbReference type="PANTHER" id="PTHR30287">
    <property type="entry name" value="MEMBRANE COMPONENT OF PREDICTED ABC SUPERFAMILY METABOLITE UPTAKE TRANSPORTER"/>
    <property type="match status" value="1"/>
</dbReference>
<feature type="transmembrane region" description="Helical" evidence="6">
    <location>
        <begin position="467"/>
        <end position="494"/>
    </location>
</feature>
<organism evidence="8 9">
    <name type="scientific">Maricaulis salignorans</name>
    <dbReference type="NCBI Taxonomy" id="144026"/>
    <lineage>
        <taxon>Bacteria</taxon>
        <taxon>Pseudomonadati</taxon>
        <taxon>Pseudomonadota</taxon>
        <taxon>Alphaproteobacteria</taxon>
        <taxon>Maricaulales</taxon>
        <taxon>Maricaulaceae</taxon>
        <taxon>Maricaulis</taxon>
    </lineage>
</organism>
<keyword evidence="9" id="KW-1185">Reference proteome</keyword>
<sequence>MNAGLALRIAGRELRAGTRGFVVFLACLTLGVAAIAAAGSASAMFRQGVAGELSRILGGDLSFSVQRASLPDDLVAEMGSAGQVSQIADINVMASVNDIRRLVRLRGVDPAYPLLGTVVTLPDRSLPDLLAPQDGMAGAAADPDIFRVFNAQIGDRIELAGRVFELRAELVSEPDRLDLGFDFAPRLLVALDIVEGAGLMSEGSIYRSGLRVLFDDEDADLAALAAQWTPRLREQGVNITTRDDLGDQFDDLLDNLSVFLAVAGLAALLAGGLGVAQAVSTFLSTRTGSIAALKALGADGATIRLAYLLQILVLALAGSLLGAALGALAPIALVQGFGDALPIPVQAGIYPGPLALAVLFGMLSALAFALPAVGRARATPPAALLGGEVRGQSATPWAERIAAVLTGLVFIALAVLFSPSPLVAGVMLGFAVVVFLLLWGAAFGLRRLAAGLAHRTRGGLRLALTQLGGPGSVAPVAAPALGLGLALLAVVTLVQHNLVTQIRDTAPANLPSLVIAQIPSDRGDEFDRIAAEAGAQITDAARYRRAPALLGRITGLKGEPLDLEAVAPSERWLVDGETRLTYLARMPPEAVLEAGEWWPEDYAGPPLVSIEGDAARGLGLGVGDSVTFRILGREITAEIASLRTIDWGGFGVNVAIIFAPGTLEAANPTQTVLLRAQPEFEDAIARAVGSAFPDTVIYRVRERLQAAAEVFAQTTVAINAVAGVVALAGALVMLGAFAAAARRRVTDAALLKTFGVTPAGVLAIFALEFGLVGVMATLLALLLAIPPAWYVMTQLVEAVWAPDWVAVAAVSAVAILSAAAGGALVARAALSVPAARALNSAQS</sequence>
<dbReference type="InterPro" id="IPR038766">
    <property type="entry name" value="Membrane_comp_ABC_pdt"/>
</dbReference>
<name>A0A1G9R2I0_9PROT</name>
<evidence type="ECO:0000259" key="7">
    <source>
        <dbReference type="Pfam" id="PF02687"/>
    </source>
</evidence>
<proteinExistence type="predicted"/>
<reference evidence="8 9" key="1">
    <citation type="submission" date="2016-10" db="EMBL/GenBank/DDBJ databases">
        <authorList>
            <person name="de Groot N.N."/>
        </authorList>
    </citation>
    <scope>NUCLEOTIDE SEQUENCE [LARGE SCALE GENOMIC DNA]</scope>
    <source>
        <strain evidence="8 9">DSM 16077</strain>
    </source>
</reference>
<feature type="transmembrane region" description="Helical" evidence="6">
    <location>
        <begin position="397"/>
        <end position="417"/>
    </location>
</feature>
<evidence type="ECO:0000256" key="5">
    <source>
        <dbReference type="ARBA" id="ARBA00023136"/>
    </source>
</evidence>
<evidence type="ECO:0000256" key="2">
    <source>
        <dbReference type="ARBA" id="ARBA00022475"/>
    </source>
</evidence>
<dbReference type="Pfam" id="PF02687">
    <property type="entry name" value="FtsX"/>
    <property type="match status" value="2"/>
</dbReference>
<keyword evidence="4 6" id="KW-1133">Transmembrane helix</keyword>
<evidence type="ECO:0000256" key="6">
    <source>
        <dbReference type="SAM" id="Phobius"/>
    </source>
</evidence>
<feature type="transmembrane region" description="Helical" evidence="6">
    <location>
        <begin position="761"/>
        <end position="785"/>
    </location>
</feature>
<feature type="transmembrane region" description="Helical" evidence="6">
    <location>
        <begin position="805"/>
        <end position="826"/>
    </location>
</feature>
<keyword evidence="5 6" id="KW-0472">Membrane</keyword>
<dbReference type="EMBL" id="FNHG01000006">
    <property type="protein sequence ID" value="SDM16655.1"/>
    <property type="molecule type" value="Genomic_DNA"/>
</dbReference>
<evidence type="ECO:0000313" key="9">
    <source>
        <dbReference type="Proteomes" id="UP000199759"/>
    </source>
</evidence>
<feature type="domain" description="ABC3 transporter permease C-terminal" evidence="7">
    <location>
        <begin position="262"/>
        <end position="381"/>
    </location>
</feature>
<feature type="transmembrane region" description="Helical" evidence="6">
    <location>
        <begin position="258"/>
        <end position="284"/>
    </location>
</feature>
<dbReference type="STRING" id="144026.SAMN04488568_10612"/>
<dbReference type="AlphaFoldDB" id="A0A1G9R2I0"/>
<protein>
    <submittedName>
        <fullName evidence="8">Putative ABC transport system permease protein</fullName>
    </submittedName>
</protein>
<evidence type="ECO:0000256" key="1">
    <source>
        <dbReference type="ARBA" id="ARBA00004651"/>
    </source>
</evidence>
<dbReference type="OrthoDB" id="9775544at2"/>
<feature type="transmembrane region" description="Helical" evidence="6">
    <location>
        <begin position="305"/>
        <end position="334"/>
    </location>
</feature>